<dbReference type="EnsemblMetazoa" id="CapteT204662">
    <property type="protein sequence ID" value="CapteP204662"/>
    <property type="gene ID" value="CapteG204662"/>
</dbReference>
<reference evidence="6 8" key="2">
    <citation type="journal article" date="2013" name="Nature">
        <title>Insights into bilaterian evolution from three spiralian genomes.</title>
        <authorList>
            <person name="Simakov O."/>
            <person name="Marletaz F."/>
            <person name="Cho S.J."/>
            <person name="Edsinger-Gonzales E."/>
            <person name="Havlak P."/>
            <person name="Hellsten U."/>
            <person name="Kuo D.H."/>
            <person name="Larsson T."/>
            <person name="Lv J."/>
            <person name="Arendt D."/>
            <person name="Savage R."/>
            <person name="Osoegawa K."/>
            <person name="de Jong P."/>
            <person name="Grimwood J."/>
            <person name="Chapman J.A."/>
            <person name="Shapiro H."/>
            <person name="Aerts A."/>
            <person name="Otillar R.P."/>
            <person name="Terry A.Y."/>
            <person name="Boore J.L."/>
            <person name="Grigoriev I.V."/>
            <person name="Lindberg D.R."/>
            <person name="Seaver E.C."/>
            <person name="Weisblat D.A."/>
            <person name="Putnam N.H."/>
            <person name="Rokhsar D.S."/>
        </authorList>
    </citation>
    <scope>NUCLEOTIDE SEQUENCE</scope>
    <source>
        <strain evidence="6 8">I ESC-2004</strain>
    </source>
</reference>
<dbReference type="PANTHER" id="PTHR24412">
    <property type="entry name" value="KELCH PROTEIN"/>
    <property type="match status" value="1"/>
</dbReference>
<feature type="domain" description="BACK" evidence="5">
    <location>
        <begin position="91"/>
        <end position="172"/>
    </location>
</feature>
<dbReference type="PANTHER" id="PTHR24412:SF501">
    <property type="entry name" value="BTB DOMAIN-CONTAINING PROTEIN"/>
    <property type="match status" value="1"/>
</dbReference>
<evidence type="ECO:0000259" key="4">
    <source>
        <dbReference type="Pfam" id="PF00651"/>
    </source>
</evidence>
<evidence type="ECO:0008006" key="9">
    <source>
        <dbReference type="Google" id="ProtNLM"/>
    </source>
</evidence>
<dbReference type="AlphaFoldDB" id="R7UHS5"/>
<reference evidence="8" key="1">
    <citation type="submission" date="2012-12" db="EMBL/GenBank/DDBJ databases">
        <authorList>
            <person name="Hellsten U."/>
            <person name="Grimwood J."/>
            <person name="Chapman J.A."/>
            <person name="Shapiro H."/>
            <person name="Aerts A."/>
            <person name="Otillar R.P."/>
            <person name="Terry A.Y."/>
            <person name="Boore J.L."/>
            <person name="Simakov O."/>
            <person name="Marletaz F."/>
            <person name="Cho S.-J."/>
            <person name="Edsinger-Gonzales E."/>
            <person name="Havlak P."/>
            <person name="Kuo D.-H."/>
            <person name="Larsson T."/>
            <person name="Lv J."/>
            <person name="Arendt D."/>
            <person name="Savage R."/>
            <person name="Osoegawa K."/>
            <person name="de Jong P."/>
            <person name="Lindberg D.R."/>
            <person name="Seaver E.C."/>
            <person name="Weisblat D.A."/>
            <person name="Putnam N.H."/>
            <person name="Grigoriev I.V."/>
            <person name="Rokhsar D.S."/>
        </authorList>
    </citation>
    <scope>NUCLEOTIDE SEQUENCE</scope>
    <source>
        <strain evidence="8">I ESC-2004</strain>
    </source>
</reference>
<keyword evidence="1" id="KW-0880">Kelch repeat</keyword>
<feature type="region of interest" description="Disordered" evidence="3">
    <location>
        <begin position="327"/>
        <end position="365"/>
    </location>
</feature>
<proteinExistence type="predicted"/>
<dbReference type="Pfam" id="PF00651">
    <property type="entry name" value="BTB"/>
    <property type="match status" value="1"/>
</dbReference>
<keyword evidence="8" id="KW-1185">Reference proteome</keyword>
<accession>R7UHS5</accession>
<feature type="compositionally biased region" description="Polar residues" evidence="3">
    <location>
        <begin position="337"/>
        <end position="349"/>
    </location>
</feature>
<dbReference type="InterPro" id="IPR000210">
    <property type="entry name" value="BTB/POZ_dom"/>
</dbReference>
<evidence type="ECO:0000259" key="5">
    <source>
        <dbReference type="Pfam" id="PF07707"/>
    </source>
</evidence>
<dbReference type="InterPro" id="IPR011705">
    <property type="entry name" value="BACK"/>
</dbReference>
<organism evidence="6">
    <name type="scientific">Capitella teleta</name>
    <name type="common">Polychaete worm</name>
    <dbReference type="NCBI Taxonomy" id="283909"/>
    <lineage>
        <taxon>Eukaryota</taxon>
        <taxon>Metazoa</taxon>
        <taxon>Spiralia</taxon>
        <taxon>Lophotrochozoa</taxon>
        <taxon>Annelida</taxon>
        <taxon>Polychaeta</taxon>
        <taxon>Sedentaria</taxon>
        <taxon>Scolecida</taxon>
        <taxon>Capitellidae</taxon>
        <taxon>Capitella</taxon>
    </lineage>
</organism>
<protein>
    <recommendedName>
        <fullName evidence="9">BTB domain-containing protein</fullName>
    </recommendedName>
</protein>
<evidence type="ECO:0000256" key="3">
    <source>
        <dbReference type="SAM" id="MobiDB-lite"/>
    </source>
</evidence>
<reference evidence="7" key="3">
    <citation type="submission" date="2015-06" db="UniProtKB">
        <authorList>
            <consortium name="EnsemblMetazoa"/>
        </authorList>
    </citation>
    <scope>IDENTIFICATION</scope>
</reference>
<evidence type="ECO:0000313" key="7">
    <source>
        <dbReference type="EnsemblMetazoa" id="CapteP204662"/>
    </source>
</evidence>
<dbReference type="SUPFAM" id="SSF54695">
    <property type="entry name" value="POZ domain"/>
    <property type="match status" value="1"/>
</dbReference>
<name>R7UHS5_CAPTE</name>
<dbReference type="InterPro" id="IPR011333">
    <property type="entry name" value="SKP1/BTB/POZ_sf"/>
</dbReference>
<dbReference type="Gene3D" id="1.25.40.420">
    <property type="match status" value="1"/>
</dbReference>
<dbReference type="Gene3D" id="3.30.710.10">
    <property type="entry name" value="Potassium Channel Kv1.1, Chain A"/>
    <property type="match status" value="1"/>
</dbReference>
<dbReference type="EMBL" id="KB301264">
    <property type="protein sequence ID" value="ELU05765.1"/>
    <property type="molecule type" value="Genomic_DNA"/>
</dbReference>
<feature type="domain" description="BTB" evidence="4">
    <location>
        <begin position="44"/>
        <end position="85"/>
    </location>
</feature>
<evidence type="ECO:0000256" key="1">
    <source>
        <dbReference type="ARBA" id="ARBA00022441"/>
    </source>
</evidence>
<dbReference type="Pfam" id="PF07707">
    <property type="entry name" value="BACK"/>
    <property type="match status" value="1"/>
</dbReference>
<dbReference type="EMBL" id="AMQN01023256">
    <property type="status" value="NOT_ANNOTATED_CDS"/>
    <property type="molecule type" value="Genomic_DNA"/>
</dbReference>
<dbReference type="STRING" id="283909.R7UHS5"/>
<evidence type="ECO:0000313" key="8">
    <source>
        <dbReference type="Proteomes" id="UP000014760"/>
    </source>
</evidence>
<evidence type="ECO:0000313" key="6">
    <source>
        <dbReference type="EMBL" id="ELU05765.1"/>
    </source>
</evidence>
<dbReference type="Proteomes" id="UP000014760">
    <property type="component" value="Unassembled WGS sequence"/>
</dbReference>
<gene>
    <name evidence="6" type="ORF">CAPTEDRAFT_204662</name>
</gene>
<dbReference type="CDD" id="cd14733">
    <property type="entry name" value="BACK"/>
    <property type="match status" value="1"/>
</dbReference>
<dbReference type="HOGENOM" id="CLU_759860_0_0_1"/>
<sequence>TPPLSIMTRAISSLPAVFLQMKEADEFVDITLVFGKQRIACHKLNYLYSGNIDITQLNAQDLLAASEMLLLGALKKRVEDFLRSHTDSVNCISIINLARLYDLKTLLADARNYLYEHVKEVVETEEMHLLQEGDLIEVLEANASQEENFLFIQKWMRSSEGRTDRFEDLMQHNTIKEEKAQAQVVITNAKEEDSDLQFMSSLCEIISHKSMPKNVSRMGTKLADRVRPMVVTFDFNFDARTFMSRFDYSKSDDDVPTPIKILPYRTREDQTMYKKKLEMARELNKKAKDESPNISFSLRNNGCISKYIKDADCKKWRWDLEWSDLEDRDNTKPKESMSGNDYGTAQHNTHPLMEDDLKKRWHSAS</sequence>
<evidence type="ECO:0000256" key="2">
    <source>
        <dbReference type="ARBA" id="ARBA00022737"/>
    </source>
</evidence>
<feature type="non-terminal residue" evidence="6">
    <location>
        <position position="1"/>
    </location>
</feature>
<keyword evidence="2" id="KW-0677">Repeat</keyword>
<dbReference type="EMBL" id="AMQN01023257">
    <property type="status" value="NOT_ANNOTATED_CDS"/>
    <property type="molecule type" value="Genomic_DNA"/>
</dbReference>